<reference evidence="2" key="1">
    <citation type="journal article" date="2019" name="Int. J. Syst. Evol. Microbiol.">
        <title>The Global Catalogue of Microorganisms (GCM) 10K type strain sequencing project: providing services to taxonomists for standard genome sequencing and annotation.</title>
        <authorList>
            <consortium name="The Broad Institute Genomics Platform"/>
            <consortium name="The Broad Institute Genome Sequencing Center for Infectious Disease"/>
            <person name="Wu L."/>
            <person name="Ma J."/>
        </authorList>
    </citation>
    <scope>NUCLEOTIDE SEQUENCE [LARGE SCALE GENOMIC DNA]</scope>
    <source>
        <strain evidence="2">NBRC 3267</strain>
    </source>
</reference>
<dbReference type="Proteomes" id="UP001156614">
    <property type="component" value="Unassembled WGS sequence"/>
</dbReference>
<organism evidence="1 2">
    <name type="scientific">Gluconobacter cerinus</name>
    <dbReference type="NCBI Taxonomy" id="38307"/>
    <lineage>
        <taxon>Bacteria</taxon>
        <taxon>Pseudomonadati</taxon>
        <taxon>Pseudomonadota</taxon>
        <taxon>Alphaproteobacteria</taxon>
        <taxon>Acetobacterales</taxon>
        <taxon>Acetobacteraceae</taxon>
        <taxon>Gluconobacter</taxon>
    </lineage>
</organism>
<comment type="caution">
    <text evidence="1">The sequence shown here is derived from an EMBL/GenBank/DDBJ whole genome shotgun (WGS) entry which is preliminary data.</text>
</comment>
<sequence>MTCSARREDKGLLPGFWPCGEEGVVMVLLYDFASVSANASLLRRIDYPTRRKATV</sequence>
<evidence type="ECO:0000313" key="2">
    <source>
        <dbReference type="Proteomes" id="UP001156614"/>
    </source>
</evidence>
<gene>
    <name evidence="1" type="ORF">GCM10007867_11900</name>
</gene>
<evidence type="ECO:0000313" key="1">
    <source>
        <dbReference type="EMBL" id="GLQ62345.1"/>
    </source>
</evidence>
<keyword evidence="2" id="KW-1185">Reference proteome</keyword>
<accession>A0AAV5NDX9</accession>
<dbReference type="AlphaFoldDB" id="A0AAV5NDX9"/>
<dbReference type="EMBL" id="BSNU01000002">
    <property type="protein sequence ID" value="GLQ62345.1"/>
    <property type="molecule type" value="Genomic_DNA"/>
</dbReference>
<name>A0AAV5NDX9_9PROT</name>
<protein>
    <submittedName>
        <fullName evidence="1">Uncharacterized protein</fullName>
    </submittedName>
</protein>
<proteinExistence type="predicted"/>